<reference evidence="1" key="2">
    <citation type="journal article" date="2022" name="New Phytol.">
        <title>Evolutionary transition to the ectomycorrhizal habit in the genomes of a hyperdiverse lineage of mushroom-forming fungi.</title>
        <authorList>
            <person name="Looney B."/>
            <person name="Miyauchi S."/>
            <person name="Morin E."/>
            <person name="Drula E."/>
            <person name="Courty P.E."/>
            <person name="Kohler A."/>
            <person name="Kuo A."/>
            <person name="LaButti K."/>
            <person name="Pangilinan J."/>
            <person name="Lipzen A."/>
            <person name="Riley R."/>
            <person name="Andreopoulos W."/>
            <person name="He G."/>
            <person name="Johnson J."/>
            <person name="Nolan M."/>
            <person name="Tritt A."/>
            <person name="Barry K.W."/>
            <person name="Grigoriev I.V."/>
            <person name="Nagy L.G."/>
            <person name="Hibbett D."/>
            <person name="Henrissat B."/>
            <person name="Matheny P.B."/>
            <person name="Labbe J."/>
            <person name="Martin F.M."/>
        </authorList>
    </citation>
    <scope>NUCLEOTIDE SEQUENCE</scope>
    <source>
        <strain evidence="1">FP105234-sp</strain>
    </source>
</reference>
<gene>
    <name evidence="1" type="ORF">FA95DRAFT_1568842</name>
</gene>
<sequence>MWTSPLPLVLALAAASPALAGVKEVWWNITYVQNVNPDGLFDRRAIGVNGTWPPPPIEISTNDSLLVHATNSLTSPTSLHHHGMFFNSTPWYDGAVGVTECGIPPGATYDYVVPINSSGQWGTYWVHAHASGQYVDGLRAPVVIHPPKEVHQYDEEFTIVLSDWYHAEHAPLLKKFISISNPGGAEPVPDSALIYFSQNGTYLPPISGSSPAPVTSAVGFNENATLPFQPGKTYRLRIVNTSAFSAFFFYIDGHDMRIIEADGTDVEEYPIDLLTITVAQRYSVLVTARNDTSANWAIHANFDTDMFDKIPDGLQPNITSFITYAPDAPNTDLGFIDAYHDVPDLDLVPVVVEAMPTAQRTVELEVLFDTMQDGTNRAMFNQITYNTPIVPPVLSALTLGENSTAQVAYGDTSFVLDHLQVFDIVLKNGDAGKHPFHLHGHKMQLVGRSQDYTSDDPTLNPPIVEGQLNPMRRDTVQVPSMNSVTLRVVADNPGTWLFHCHIEWHLQAGLAVTFIEAPIELNDRAQHVLGPPAELVNQCAALGIPTSGNAAGHASITDLSGLPVGPFQQNNGWHAKGIWAMFGCVLTATLGMISVVWYALGGELTEEEMEHEARESHAKKLKRGKFFGLIKKKED</sequence>
<evidence type="ECO:0000313" key="2">
    <source>
        <dbReference type="Proteomes" id="UP000814033"/>
    </source>
</evidence>
<dbReference type="Proteomes" id="UP000814033">
    <property type="component" value="Unassembled WGS sequence"/>
</dbReference>
<evidence type="ECO:0000313" key="1">
    <source>
        <dbReference type="EMBL" id="KAI0053202.1"/>
    </source>
</evidence>
<name>A0ACB8SAP4_9AGAM</name>
<organism evidence="1 2">
    <name type="scientific">Auriscalpium vulgare</name>
    <dbReference type="NCBI Taxonomy" id="40419"/>
    <lineage>
        <taxon>Eukaryota</taxon>
        <taxon>Fungi</taxon>
        <taxon>Dikarya</taxon>
        <taxon>Basidiomycota</taxon>
        <taxon>Agaricomycotina</taxon>
        <taxon>Agaricomycetes</taxon>
        <taxon>Russulales</taxon>
        <taxon>Auriscalpiaceae</taxon>
        <taxon>Auriscalpium</taxon>
    </lineage>
</organism>
<dbReference type="EMBL" id="MU275841">
    <property type="protein sequence ID" value="KAI0053202.1"/>
    <property type="molecule type" value="Genomic_DNA"/>
</dbReference>
<keyword evidence="2" id="KW-1185">Reference proteome</keyword>
<reference evidence="1" key="1">
    <citation type="submission" date="2021-02" db="EMBL/GenBank/DDBJ databases">
        <authorList>
            <consortium name="DOE Joint Genome Institute"/>
            <person name="Ahrendt S."/>
            <person name="Looney B.P."/>
            <person name="Miyauchi S."/>
            <person name="Morin E."/>
            <person name="Drula E."/>
            <person name="Courty P.E."/>
            <person name="Chicoki N."/>
            <person name="Fauchery L."/>
            <person name="Kohler A."/>
            <person name="Kuo A."/>
            <person name="Labutti K."/>
            <person name="Pangilinan J."/>
            <person name="Lipzen A."/>
            <person name="Riley R."/>
            <person name="Andreopoulos W."/>
            <person name="He G."/>
            <person name="Johnson J."/>
            <person name="Barry K.W."/>
            <person name="Grigoriev I.V."/>
            <person name="Nagy L."/>
            <person name="Hibbett D."/>
            <person name="Henrissat B."/>
            <person name="Matheny P.B."/>
            <person name="Labbe J."/>
            <person name="Martin F."/>
        </authorList>
    </citation>
    <scope>NUCLEOTIDE SEQUENCE</scope>
    <source>
        <strain evidence="1">FP105234-sp</strain>
    </source>
</reference>
<protein>
    <submittedName>
        <fullName evidence="1">Multicopper oxidase</fullName>
    </submittedName>
</protein>
<comment type="caution">
    <text evidence="1">The sequence shown here is derived from an EMBL/GenBank/DDBJ whole genome shotgun (WGS) entry which is preliminary data.</text>
</comment>
<accession>A0ACB8SAP4</accession>
<proteinExistence type="predicted"/>